<sequence>MRLGNDLMNAWNCIRPLAVAMLLASCEDAGPTLIEAPLGEFPSSVEQLGIYLDPADLESVDARAVAYAPTHELWTNGAAKHRHVVLPEGETIDASDPERWTFPTGTLIFKTFAYPREDGTQRPVETRVMRLNDEGEWDFASYRWDDDGRGGARAELRVAEMVSVEAFDETFDHAIPSLRQCRQCHEAGQRRVLGLNDRSLADDTNELDRLVESGAVDLGGRAPLVIPAHESADERAVIAYAWANCAHCHDGSVGTNAAFDLRPEVFLENTIDRETESEASAAGIRVVPGDPDMSVIVSAMLDDDGARAMPPLGVQRRDTESIALIRRWIAALPTTTR</sequence>
<dbReference type="STRING" id="927083.DB32_006370"/>
<evidence type="ECO:0000313" key="1">
    <source>
        <dbReference type="EMBL" id="AKF09221.1"/>
    </source>
</evidence>
<dbReference type="AlphaFoldDB" id="A0A0F6W7G8"/>
<gene>
    <name evidence="1" type="ORF">DB32_006370</name>
</gene>
<dbReference type="EMBL" id="CP011125">
    <property type="protein sequence ID" value="AKF09221.1"/>
    <property type="molecule type" value="Genomic_DNA"/>
</dbReference>
<protein>
    <recommendedName>
        <fullName evidence="3">Cytochrome c domain-containing protein</fullName>
    </recommendedName>
</protein>
<dbReference type="KEGG" id="samy:DB32_006370"/>
<name>A0A0F6W7G8_9BACT</name>
<evidence type="ECO:0008006" key="3">
    <source>
        <dbReference type="Google" id="ProtNLM"/>
    </source>
</evidence>
<dbReference type="PROSITE" id="PS51257">
    <property type="entry name" value="PROKAR_LIPOPROTEIN"/>
    <property type="match status" value="1"/>
</dbReference>
<reference evidence="1 2" key="1">
    <citation type="submission" date="2015-03" db="EMBL/GenBank/DDBJ databases">
        <title>Genome assembly of Sandaracinus amylolyticus DSM 53668.</title>
        <authorList>
            <person name="Sharma G."/>
            <person name="Subramanian S."/>
        </authorList>
    </citation>
    <scope>NUCLEOTIDE SEQUENCE [LARGE SCALE GENOMIC DNA]</scope>
    <source>
        <strain evidence="1 2">DSM 53668</strain>
    </source>
</reference>
<organism evidence="1 2">
    <name type="scientific">Sandaracinus amylolyticus</name>
    <dbReference type="NCBI Taxonomy" id="927083"/>
    <lineage>
        <taxon>Bacteria</taxon>
        <taxon>Pseudomonadati</taxon>
        <taxon>Myxococcota</taxon>
        <taxon>Polyangia</taxon>
        <taxon>Polyangiales</taxon>
        <taxon>Sandaracinaceae</taxon>
        <taxon>Sandaracinus</taxon>
    </lineage>
</organism>
<accession>A0A0F6W7G8</accession>
<keyword evidence="2" id="KW-1185">Reference proteome</keyword>
<proteinExistence type="predicted"/>
<evidence type="ECO:0000313" key="2">
    <source>
        <dbReference type="Proteomes" id="UP000034883"/>
    </source>
</evidence>
<dbReference type="Proteomes" id="UP000034883">
    <property type="component" value="Chromosome"/>
</dbReference>